<evidence type="ECO:0000313" key="2">
    <source>
        <dbReference type="EnsemblPlants" id="OMERI02G04490.2"/>
    </source>
</evidence>
<reference evidence="2" key="1">
    <citation type="submission" date="2015-04" db="UniProtKB">
        <authorList>
            <consortium name="EnsemblPlants"/>
        </authorList>
    </citation>
    <scope>IDENTIFICATION</scope>
</reference>
<sequence>MEETRRQRRRRKRECECQPRDGATATLRSPRRRRSPLRWPPSHRLGFLDSVAASVAVLAVLEVAAISAVPSNSAADACRLLLLVSSPLILDFPGCGFFANTRVNLANDMRNSDYTLMRLLAQADAINFIFFTKMDIGGWDVGSGRCSGCGDDCFFLGWEPPFADLAAADARISFHVCVPEDLWDASSSRNSDRARPIPATFSVMFTFHSYRFMHCSAPNIFLYSRGLADVRTGMGRSGFIYFVASVSYRYCSCLLAVAELEPN</sequence>
<feature type="region of interest" description="Disordered" evidence="1">
    <location>
        <begin position="1"/>
        <end position="37"/>
    </location>
</feature>
<keyword evidence="3" id="KW-1185">Reference proteome</keyword>
<dbReference type="AlphaFoldDB" id="A0A0E0CFJ7"/>
<dbReference type="EnsemblPlants" id="OMERI02G04490.2">
    <property type="protein sequence ID" value="OMERI02G04490.2"/>
    <property type="gene ID" value="OMERI02G04490"/>
</dbReference>
<proteinExistence type="predicted"/>
<organism evidence="2">
    <name type="scientific">Oryza meridionalis</name>
    <dbReference type="NCBI Taxonomy" id="40149"/>
    <lineage>
        <taxon>Eukaryota</taxon>
        <taxon>Viridiplantae</taxon>
        <taxon>Streptophyta</taxon>
        <taxon>Embryophyta</taxon>
        <taxon>Tracheophyta</taxon>
        <taxon>Spermatophyta</taxon>
        <taxon>Magnoliopsida</taxon>
        <taxon>Liliopsida</taxon>
        <taxon>Poales</taxon>
        <taxon>Poaceae</taxon>
        <taxon>BOP clade</taxon>
        <taxon>Oryzoideae</taxon>
        <taxon>Oryzeae</taxon>
        <taxon>Oryzinae</taxon>
        <taxon>Oryza</taxon>
    </lineage>
</organism>
<dbReference type="Gramene" id="OMERI02G04490.2">
    <property type="protein sequence ID" value="OMERI02G04490.2"/>
    <property type="gene ID" value="OMERI02G04490"/>
</dbReference>
<evidence type="ECO:0000313" key="3">
    <source>
        <dbReference type="Proteomes" id="UP000008021"/>
    </source>
</evidence>
<accession>A0A0E0CFJ7</accession>
<protein>
    <submittedName>
        <fullName evidence="2">Uncharacterized protein</fullName>
    </submittedName>
</protein>
<feature type="compositionally biased region" description="Basic residues" evidence="1">
    <location>
        <begin position="1"/>
        <end position="12"/>
    </location>
</feature>
<evidence type="ECO:0000256" key="1">
    <source>
        <dbReference type="SAM" id="MobiDB-lite"/>
    </source>
</evidence>
<dbReference type="Proteomes" id="UP000008021">
    <property type="component" value="Chromosome 2"/>
</dbReference>
<name>A0A0E0CFJ7_9ORYZ</name>
<reference evidence="2" key="2">
    <citation type="submission" date="2018-05" db="EMBL/GenBank/DDBJ databases">
        <title>OmerRS3 (Oryza meridionalis Reference Sequence Version 3).</title>
        <authorList>
            <person name="Zhang J."/>
            <person name="Kudrna D."/>
            <person name="Lee S."/>
            <person name="Talag J."/>
            <person name="Welchert J."/>
            <person name="Wing R.A."/>
        </authorList>
    </citation>
    <scope>NUCLEOTIDE SEQUENCE [LARGE SCALE GENOMIC DNA]</scope>
    <source>
        <strain evidence="2">cv. OR44</strain>
    </source>
</reference>